<dbReference type="Proteomes" id="UP000050465">
    <property type="component" value="Unassembled WGS sequence"/>
</dbReference>
<evidence type="ECO:0000313" key="2">
    <source>
        <dbReference type="Proteomes" id="UP000050465"/>
    </source>
</evidence>
<accession>A0A0N8KLS0</accession>
<evidence type="ECO:0000313" key="1">
    <source>
        <dbReference type="EMBL" id="KPQ31714.1"/>
    </source>
</evidence>
<organism evidence="1 2">
    <name type="scientific">Phormidesmis priestleyi Ana</name>
    <dbReference type="NCBI Taxonomy" id="1666911"/>
    <lineage>
        <taxon>Bacteria</taxon>
        <taxon>Bacillati</taxon>
        <taxon>Cyanobacteriota</taxon>
        <taxon>Cyanophyceae</taxon>
        <taxon>Leptolyngbyales</taxon>
        <taxon>Leptolyngbyaceae</taxon>
        <taxon>Phormidesmis</taxon>
    </lineage>
</organism>
<dbReference type="STRING" id="1666911.HLUCCA11_23150"/>
<reference evidence="1 2" key="1">
    <citation type="submission" date="2015-09" db="EMBL/GenBank/DDBJ databases">
        <title>Identification and resolution of microdiversity through metagenomic sequencing of parallel consortia.</title>
        <authorList>
            <person name="Nelson W.C."/>
            <person name="Romine M.F."/>
            <person name="Lindemann S.R."/>
        </authorList>
    </citation>
    <scope>NUCLEOTIDE SEQUENCE [LARGE SCALE GENOMIC DNA]</scope>
    <source>
        <strain evidence="1">Ana</strain>
    </source>
</reference>
<comment type="caution">
    <text evidence="1">The sequence shown here is derived from an EMBL/GenBank/DDBJ whole genome shotgun (WGS) entry which is preliminary data.</text>
</comment>
<proteinExistence type="predicted"/>
<name>A0A0N8KLS0_9CYAN</name>
<sequence length="129" mass="14369">MFRSILFASSLIALSGTFSPEAVRANSSVQYVDTHCEFYVLGQFRPQYSMPCVYTIRQGSHDIDILWEDGVRSQFEAVNRNRERNMAAIHVEFVDSNGSPVEAFIAQGCDLGITLPSGTIYVKNMGYCG</sequence>
<gene>
    <name evidence="1" type="ORF">HLUCCA11_23150</name>
</gene>
<protein>
    <submittedName>
        <fullName evidence="1">Uncharacterized protein</fullName>
    </submittedName>
</protein>
<dbReference type="AlphaFoldDB" id="A0A0N8KLS0"/>
<dbReference type="EMBL" id="LJZR01000087">
    <property type="protein sequence ID" value="KPQ31714.1"/>
    <property type="molecule type" value="Genomic_DNA"/>
</dbReference>